<dbReference type="InterPro" id="IPR029058">
    <property type="entry name" value="AB_hydrolase_fold"/>
</dbReference>
<dbReference type="EMBL" id="BAABDQ010000025">
    <property type="protein sequence ID" value="GAA3590489.1"/>
    <property type="molecule type" value="Genomic_DNA"/>
</dbReference>
<accession>A0ABP6YUB8</accession>
<protein>
    <recommendedName>
        <fullName evidence="2">Carboxylesterase type B domain-containing protein</fullName>
    </recommendedName>
</protein>
<dbReference type="Gene3D" id="3.40.50.1820">
    <property type="entry name" value="alpha/beta hydrolase"/>
    <property type="match status" value="1"/>
</dbReference>
<comment type="caution">
    <text evidence="3">The sequence shown here is derived from an EMBL/GenBank/DDBJ whole genome shotgun (WGS) entry which is preliminary data.</text>
</comment>
<keyword evidence="1" id="KW-0378">Hydrolase</keyword>
<dbReference type="PANTHER" id="PTHR43918">
    <property type="entry name" value="ACETYLCHOLINESTERASE"/>
    <property type="match status" value="1"/>
</dbReference>
<dbReference type="SUPFAM" id="SSF53474">
    <property type="entry name" value="alpha/beta-Hydrolases"/>
    <property type="match status" value="1"/>
</dbReference>
<name>A0ABP6YUB8_9ACTN</name>
<organism evidence="3 4">
    <name type="scientific">Nonomuraea rosea</name>
    <dbReference type="NCBI Taxonomy" id="638574"/>
    <lineage>
        <taxon>Bacteria</taxon>
        <taxon>Bacillati</taxon>
        <taxon>Actinomycetota</taxon>
        <taxon>Actinomycetes</taxon>
        <taxon>Streptosporangiales</taxon>
        <taxon>Streptosporangiaceae</taxon>
        <taxon>Nonomuraea</taxon>
    </lineage>
</organism>
<evidence type="ECO:0000313" key="4">
    <source>
        <dbReference type="Proteomes" id="UP001500630"/>
    </source>
</evidence>
<evidence type="ECO:0000256" key="1">
    <source>
        <dbReference type="ARBA" id="ARBA00022801"/>
    </source>
</evidence>
<feature type="domain" description="Carboxylesterase type B" evidence="2">
    <location>
        <begin position="1"/>
        <end position="85"/>
    </location>
</feature>
<keyword evidence="4" id="KW-1185">Reference proteome</keyword>
<dbReference type="InterPro" id="IPR002018">
    <property type="entry name" value="CarbesteraseB"/>
</dbReference>
<proteinExistence type="predicted"/>
<dbReference type="Proteomes" id="UP001500630">
    <property type="component" value="Unassembled WGS sequence"/>
</dbReference>
<sequence length="102" mass="11007">MWIYGGANCSGYADLPAYNGRTLAEQGVVVVTFNYRVGMEGYGHVPGAPANRGMLDQVAALRWVHENIARFGGDPGNVTVFGESASRAIWSKTGFPMIDDRP</sequence>
<reference evidence="4" key="1">
    <citation type="journal article" date="2019" name="Int. J. Syst. Evol. Microbiol.">
        <title>The Global Catalogue of Microorganisms (GCM) 10K type strain sequencing project: providing services to taxonomists for standard genome sequencing and annotation.</title>
        <authorList>
            <consortium name="The Broad Institute Genomics Platform"/>
            <consortium name="The Broad Institute Genome Sequencing Center for Infectious Disease"/>
            <person name="Wu L."/>
            <person name="Ma J."/>
        </authorList>
    </citation>
    <scope>NUCLEOTIDE SEQUENCE [LARGE SCALE GENOMIC DNA]</scope>
    <source>
        <strain evidence="4">JCM 17326</strain>
    </source>
</reference>
<dbReference type="PANTHER" id="PTHR43918:SF4">
    <property type="entry name" value="CARBOXYLIC ESTER HYDROLASE"/>
    <property type="match status" value="1"/>
</dbReference>
<gene>
    <name evidence="3" type="ORF">GCM10022419_086390</name>
</gene>
<evidence type="ECO:0000259" key="2">
    <source>
        <dbReference type="Pfam" id="PF00135"/>
    </source>
</evidence>
<evidence type="ECO:0000313" key="3">
    <source>
        <dbReference type="EMBL" id="GAA3590489.1"/>
    </source>
</evidence>
<dbReference type="InterPro" id="IPR050654">
    <property type="entry name" value="AChE-related_enzymes"/>
</dbReference>
<dbReference type="Pfam" id="PF00135">
    <property type="entry name" value="COesterase"/>
    <property type="match status" value="1"/>
</dbReference>